<dbReference type="Pfam" id="PF01266">
    <property type="entry name" value="DAO"/>
    <property type="match status" value="1"/>
</dbReference>
<evidence type="ECO:0000256" key="1">
    <source>
        <dbReference type="ARBA" id="ARBA00001974"/>
    </source>
</evidence>
<feature type="domain" description="FAD dependent oxidoreductase" evidence="6">
    <location>
        <begin position="7"/>
        <end position="339"/>
    </location>
</feature>
<dbReference type="SUPFAM" id="SSF51971">
    <property type="entry name" value="Nucleotide-binding domain"/>
    <property type="match status" value="1"/>
</dbReference>
<dbReference type="SUPFAM" id="SSF54373">
    <property type="entry name" value="FAD-linked reductases, C-terminal domain"/>
    <property type="match status" value="1"/>
</dbReference>
<comment type="cofactor">
    <cofactor evidence="1">
        <name>FAD</name>
        <dbReference type="ChEBI" id="CHEBI:57692"/>
    </cofactor>
</comment>
<dbReference type="EMBL" id="JAACJN010000092">
    <property type="protein sequence ID" value="KAF5376199.1"/>
    <property type="molecule type" value="Genomic_DNA"/>
</dbReference>
<evidence type="ECO:0000259" key="6">
    <source>
        <dbReference type="Pfam" id="PF01266"/>
    </source>
</evidence>
<evidence type="ECO:0000256" key="3">
    <source>
        <dbReference type="ARBA" id="ARBA00022630"/>
    </source>
</evidence>
<dbReference type="GO" id="GO:0003884">
    <property type="term" value="F:D-amino-acid oxidase activity"/>
    <property type="evidence" value="ECO:0007669"/>
    <property type="project" value="InterPro"/>
</dbReference>
<keyword evidence="3" id="KW-0285">Flavoprotein</keyword>
<protein>
    <recommendedName>
        <fullName evidence="6">FAD dependent oxidoreductase domain-containing protein</fullName>
    </recommendedName>
</protein>
<dbReference type="GO" id="GO:0071949">
    <property type="term" value="F:FAD binding"/>
    <property type="evidence" value="ECO:0007669"/>
    <property type="project" value="InterPro"/>
</dbReference>
<dbReference type="InterPro" id="IPR023209">
    <property type="entry name" value="DAO"/>
</dbReference>
<dbReference type="OrthoDB" id="2015447at2759"/>
<keyword evidence="5" id="KW-0560">Oxidoreductase</keyword>
<evidence type="ECO:0000313" key="8">
    <source>
        <dbReference type="Proteomes" id="UP000518752"/>
    </source>
</evidence>
<keyword evidence="4" id="KW-0274">FAD</keyword>
<reference evidence="7 8" key="1">
    <citation type="journal article" date="2020" name="ISME J.">
        <title>Uncovering the hidden diversity of litter-decomposition mechanisms in mushroom-forming fungi.</title>
        <authorList>
            <person name="Floudas D."/>
            <person name="Bentzer J."/>
            <person name="Ahren D."/>
            <person name="Johansson T."/>
            <person name="Persson P."/>
            <person name="Tunlid A."/>
        </authorList>
    </citation>
    <scope>NUCLEOTIDE SEQUENCE [LARGE SCALE GENOMIC DNA]</scope>
    <source>
        <strain evidence="7 8">CBS 406.79</strain>
    </source>
</reference>
<dbReference type="PANTHER" id="PTHR11530">
    <property type="entry name" value="D-AMINO ACID OXIDASE"/>
    <property type="match status" value="1"/>
</dbReference>
<comment type="caution">
    <text evidence="7">The sequence shown here is derived from an EMBL/GenBank/DDBJ whole genome shotgun (WGS) entry which is preliminary data.</text>
</comment>
<dbReference type="PANTHER" id="PTHR11530:SF11">
    <property type="entry name" value="D-ASPARTATE OXIDASE"/>
    <property type="match status" value="1"/>
</dbReference>
<comment type="similarity">
    <text evidence="2">Belongs to the DAMOX/DASOX family.</text>
</comment>
<accession>A0A8H5H3U7</accession>
<organism evidence="7 8">
    <name type="scientific">Collybiopsis confluens</name>
    <dbReference type="NCBI Taxonomy" id="2823264"/>
    <lineage>
        <taxon>Eukaryota</taxon>
        <taxon>Fungi</taxon>
        <taxon>Dikarya</taxon>
        <taxon>Basidiomycota</taxon>
        <taxon>Agaricomycotina</taxon>
        <taxon>Agaricomycetes</taxon>
        <taxon>Agaricomycetidae</taxon>
        <taxon>Agaricales</taxon>
        <taxon>Marasmiineae</taxon>
        <taxon>Omphalotaceae</taxon>
        <taxon>Collybiopsis</taxon>
    </lineage>
</organism>
<dbReference type="InterPro" id="IPR006076">
    <property type="entry name" value="FAD-dep_OxRdtase"/>
</dbReference>
<sequence length="448" mass="49254">MSNTKHVVILGAAHTGVAGLTTAISILDKANRSPSSAKYSVIVLASQLPTDPKSIGYTSHWAGAHHVSHATGTGNSPIILVSSSIDFWRYWIARTAVDGNSDSNSSEHPEQLAIDQETFNTMWALSEPGNEAEICFLRIEQVEYYQEEIPEGKEHHLRWYPNFRILLPESLTPDLRSQGVRSGVSLSTLTIDTPVYLSYLFERLEKAGGKVIKGHVDHIRDVETQINYLLQAQGTNSIYVDAIINCTGLGARTLGGVEDSNVYALRGQTVVLRAPWIRFGRTISSGDDLWTYIIPRRSGDVVVGGTKVADDYHPSPRPEITLDILTRGLKLCPEFVEVDPPIVTTTNMRFSHDESELDSESITLDDLLEQIKPIMVEEGCGLRPARRGGVRIERGDVEIDSVDGSSGKKVHKKTVPIIHNYGHSGSGYQSSWGSSNRAVRLLEEAIAS</sequence>
<dbReference type="GO" id="GO:0019478">
    <property type="term" value="P:D-amino acid catabolic process"/>
    <property type="evidence" value="ECO:0007669"/>
    <property type="project" value="TreeGrafter"/>
</dbReference>
<dbReference type="GO" id="GO:0005737">
    <property type="term" value="C:cytoplasm"/>
    <property type="evidence" value="ECO:0007669"/>
    <property type="project" value="TreeGrafter"/>
</dbReference>
<name>A0A8H5H3U7_9AGAR</name>
<proteinExistence type="inferred from homology"/>
<evidence type="ECO:0000256" key="4">
    <source>
        <dbReference type="ARBA" id="ARBA00022827"/>
    </source>
</evidence>
<keyword evidence="8" id="KW-1185">Reference proteome</keyword>
<dbReference type="AlphaFoldDB" id="A0A8H5H3U7"/>
<evidence type="ECO:0000256" key="2">
    <source>
        <dbReference type="ARBA" id="ARBA00006730"/>
    </source>
</evidence>
<evidence type="ECO:0000313" key="7">
    <source>
        <dbReference type="EMBL" id="KAF5376199.1"/>
    </source>
</evidence>
<dbReference type="Proteomes" id="UP000518752">
    <property type="component" value="Unassembled WGS sequence"/>
</dbReference>
<dbReference type="Gene3D" id="3.40.50.720">
    <property type="entry name" value="NAD(P)-binding Rossmann-like Domain"/>
    <property type="match status" value="2"/>
</dbReference>
<dbReference type="Gene3D" id="3.30.9.10">
    <property type="entry name" value="D-Amino Acid Oxidase, subunit A, domain 2"/>
    <property type="match status" value="1"/>
</dbReference>
<gene>
    <name evidence="7" type="ORF">D9757_009327</name>
</gene>
<evidence type="ECO:0000256" key="5">
    <source>
        <dbReference type="ARBA" id="ARBA00023002"/>
    </source>
</evidence>